<dbReference type="SUPFAM" id="SSF50978">
    <property type="entry name" value="WD40 repeat-like"/>
    <property type="match status" value="1"/>
</dbReference>
<proteinExistence type="predicted"/>
<dbReference type="Pfam" id="PF12937">
    <property type="entry name" value="F-box-like"/>
    <property type="match status" value="1"/>
</dbReference>
<dbReference type="PANTHER" id="PTHR44019:SF8">
    <property type="entry name" value="POC1 CENTRIOLAR PROTEIN HOMOLOG"/>
    <property type="match status" value="1"/>
</dbReference>
<dbReference type="Gene3D" id="2.130.10.10">
    <property type="entry name" value="YVTN repeat-like/Quinoprotein amine dehydrogenase"/>
    <property type="match status" value="2"/>
</dbReference>
<comment type="caution">
    <text evidence="5">The sequence shown here is derived from an EMBL/GenBank/DDBJ whole genome shotgun (WGS) entry which is preliminary data.</text>
</comment>
<dbReference type="Gene3D" id="1.20.1280.50">
    <property type="match status" value="1"/>
</dbReference>
<evidence type="ECO:0000256" key="3">
    <source>
        <dbReference type="PROSITE-ProRule" id="PRU00221"/>
    </source>
</evidence>
<dbReference type="SMART" id="SM00256">
    <property type="entry name" value="FBOX"/>
    <property type="match status" value="1"/>
</dbReference>
<keyword evidence="2" id="KW-0677">Repeat</keyword>
<evidence type="ECO:0000256" key="2">
    <source>
        <dbReference type="ARBA" id="ARBA00022737"/>
    </source>
</evidence>
<dbReference type="Pfam" id="PF00400">
    <property type="entry name" value="WD40"/>
    <property type="match status" value="1"/>
</dbReference>
<gene>
    <name evidence="5" type="ORF">NDN08_004767</name>
</gene>
<dbReference type="EMBL" id="JAMWBK010000007">
    <property type="protein sequence ID" value="KAJ8903665.1"/>
    <property type="molecule type" value="Genomic_DNA"/>
</dbReference>
<dbReference type="InterPro" id="IPR036322">
    <property type="entry name" value="WD40_repeat_dom_sf"/>
</dbReference>
<dbReference type="Proteomes" id="UP001157974">
    <property type="component" value="Unassembled WGS sequence"/>
</dbReference>
<evidence type="ECO:0000259" key="4">
    <source>
        <dbReference type="PROSITE" id="PS50181"/>
    </source>
</evidence>
<dbReference type="PROSITE" id="PS50181">
    <property type="entry name" value="FBOX"/>
    <property type="match status" value="1"/>
</dbReference>
<keyword evidence="6" id="KW-1185">Reference proteome</keyword>
<dbReference type="InterPro" id="IPR050505">
    <property type="entry name" value="WDR55/POC1"/>
</dbReference>
<evidence type="ECO:0000256" key="1">
    <source>
        <dbReference type="ARBA" id="ARBA00022574"/>
    </source>
</evidence>
<keyword evidence="1 3" id="KW-0853">WD repeat</keyword>
<reference evidence="5 6" key="1">
    <citation type="journal article" date="2023" name="Nat. Commun.">
        <title>Origin of minicircular mitochondrial genomes in red algae.</title>
        <authorList>
            <person name="Lee Y."/>
            <person name="Cho C.H."/>
            <person name="Lee Y.M."/>
            <person name="Park S.I."/>
            <person name="Yang J.H."/>
            <person name="West J.A."/>
            <person name="Bhattacharya D."/>
            <person name="Yoon H.S."/>
        </authorList>
    </citation>
    <scope>NUCLEOTIDE SEQUENCE [LARGE SCALE GENOMIC DNA]</scope>
    <source>
        <strain evidence="5 6">CCMP1338</strain>
        <tissue evidence="5">Whole cell</tissue>
    </source>
</reference>
<dbReference type="InterPro" id="IPR036047">
    <property type="entry name" value="F-box-like_dom_sf"/>
</dbReference>
<name>A0AAV8UM84_9RHOD</name>
<dbReference type="PANTHER" id="PTHR44019">
    <property type="entry name" value="WD REPEAT-CONTAINING PROTEIN 55"/>
    <property type="match status" value="1"/>
</dbReference>
<dbReference type="InterPro" id="IPR015943">
    <property type="entry name" value="WD40/YVTN_repeat-like_dom_sf"/>
</dbReference>
<feature type="repeat" description="WD" evidence="3">
    <location>
        <begin position="292"/>
        <end position="333"/>
    </location>
</feature>
<feature type="domain" description="F-box" evidence="4">
    <location>
        <begin position="5"/>
        <end position="52"/>
    </location>
</feature>
<dbReference type="SUPFAM" id="SSF81383">
    <property type="entry name" value="F-box domain"/>
    <property type="match status" value="1"/>
</dbReference>
<dbReference type="InterPro" id="IPR001680">
    <property type="entry name" value="WD40_rpt"/>
</dbReference>
<evidence type="ECO:0000313" key="5">
    <source>
        <dbReference type="EMBL" id="KAJ8903665.1"/>
    </source>
</evidence>
<dbReference type="PROSITE" id="PS50082">
    <property type="entry name" value="WD_REPEATS_2"/>
    <property type="match status" value="1"/>
</dbReference>
<sequence length="409" mass="45087">MEATRDQSVVLGPDIMQEIFANLPVRSYGRMSQVCKDWNRVLKESDRIWRRRFREDFVQGARGGREKLLQNCSSAFMNSSLKIHAREAYMQQLAARTVTDPLVFELEGPSGGIWDVCPVGIDMAVTCTEKGSVQSWNVQYDQLRLMNERLIVPSGAALTDIVVDESLSYAVTCGLDSNFYLIDLLQRKVVKTCDSDLTLKMARSGNLVVTSSPGPTVRIYKGLFDRDPNVELETIPLVGHTDWVRSVCVIEKRGSGTSQLNPGYGGDLALSGADDYYVALFDLESAQLLGRMSAQPSQVHSVAASFDGGIGASGNSTGTVDLWDLKSHNQVGAMEKSSENIHALSFCPDGVTLLAGSDRGLSTWDLRNLKELKRFESEITSVRFSEAGELLFVCSGRRLLCSQLDKLDF</sequence>
<dbReference type="AlphaFoldDB" id="A0AAV8UM84"/>
<accession>A0AAV8UM84</accession>
<evidence type="ECO:0000313" key="6">
    <source>
        <dbReference type="Proteomes" id="UP001157974"/>
    </source>
</evidence>
<protein>
    <recommendedName>
        <fullName evidence="4">F-box domain-containing protein</fullName>
    </recommendedName>
</protein>
<dbReference type="InterPro" id="IPR001810">
    <property type="entry name" value="F-box_dom"/>
</dbReference>
<organism evidence="5 6">
    <name type="scientific">Rhodosorus marinus</name>
    <dbReference type="NCBI Taxonomy" id="101924"/>
    <lineage>
        <taxon>Eukaryota</taxon>
        <taxon>Rhodophyta</taxon>
        <taxon>Stylonematophyceae</taxon>
        <taxon>Stylonematales</taxon>
        <taxon>Stylonemataceae</taxon>
        <taxon>Rhodosorus</taxon>
    </lineage>
</organism>
<dbReference type="SMART" id="SM00320">
    <property type="entry name" value="WD40"/>
    <property type="match status" value="7"/>
</dbReference>